<dbReference type="Gene3D" id="3.40.50.1000">
    <property type="entry name" value="HAD superfamily/HAD-like"/>
    <property type="match status" value="1"/>
</dbReference>
<dbReference type="InterPro" id="IPR003337">
    <property type="entry name" value="Trehalose_PPase"/>
</dbReference>
<evidence type="ECO:0000256" key="5">
    <source>
        <dbReference type="SAM" id="MobiDB-lite"/>
    </source>
</evidence>
<dbReference type="InterPro" id="IPR044651">
    <property type="entry name" value="OTSB-like"/>
</dbReference>
<keyword evidence="7" id="KW-1185">Reference proteome</keyword>
<feature type="region of interest" description="Disordered" evidence="5">
    <location>
        <begin position="1"/>
        <end position="24"/>
    </location>
</feature>
<feature type="compositionally biased region" description="Pro residues" evidence="5">
    <location>
        <begin position="1"/>
        <end position="12"/>
    </location>
</feature>
<keyword evidence="3 4" id="KW-0378">Hydrolase</keyword>
<comment type="catalytic activity">
    <reaction evidence="4">
        <text>alpha,alpha-trehalose 6-phosphate + H2O = alpha,alpha-trehalose + phosphate</text>
        <dbReference type="Rhea" id="RHEA:23420"/>
        <dbReference type="ChEBI" id="CHEBI:15377"/>
        <dbReference type="ChEBI" id="CHEBI:16551"/>
        <dbReference type="ChEBI" id="CHEBI:43474"/>
        <dbReference type="ChEBI" id="CHEBI:58429"/>
        <dbReference type="EC" id="3.1.3.12"/>
    </reaction>
</comment>
<comment type="caution">
    <text evidence="6">The sequence shown here is derived from an EMBL/GenBank/DDBJ whole genome shotgun (WGS) entry which is preliminary data.</text>
</comment>
<dbReference type="EMBL" id="BMIH01000003">
    <property type="protein sequence ID" value="GGB37079.1"/>
    <property type="molecule type" value="Genomic_DNA"/>
</dbReference>
<evidence type="ECO:0000256" key="3">
    <source>
        <dbReference type="ARBA" id="ARBA00022801"/>
    </source>
</evidence>
<organism evidence="6 7">
    <name type="scientific">Sphingomonas metalli</name>
    <dbReference type="NCBI Taxonomy" id="1779358"/>
    <lineage>
        <taxon>Bacteria</taxon>
        <taxon>Pseudomonadati</taxon>
        <taxon>Pseudomonadota</taxon>
        <taxon>Alphaproteobacteria</taxon>
        <taxon>Sphingomonadales</taxon>
        <taxon>Sphingomonadaceae</taxon>
        <taxon>Sphingomonas</taxon>
    </lineage>
</organism>
<accession>A0A916T9M8</accession>
<dbReference type="SUPFAM" id="SSF56784">
    <property type="entry name" value="HAD-like"/>
    <property type="match status" value="1"/>
</dbReference>
<dbReference type="EC" id="3.1.3.12" evidence="4"/>
<sequence length="270" mass="28271">MIASPSPNPPRGVPGGRDLSAPPLPDPATVSLFFDFDGTLVELAPTPDAIIVDDALGMRLARLSEATGGRVAIVTGRSIAQIDRLMGRHAEGLAIAGSHGAERRTPAEGHVLPARTPELEAATEALRTFAEAERLVFEAKTLGVSLHYRTVPEREAVAREGAARIAGAYGLSAHPGKMMVEVRLPGDKGAAVHAMMQDPAMAGTKPWFFGDDVTDEDGFAAAAALSGAGVLIDPPRDTAATYRLDDVAALRGWIDALLARSGDRATERLA</sequence>
<reference evidence="6" key="1">
    <citation type="journal article" date="2014" name="Int. J. Syst. Evol. Microbiol.">
        <title>Complete genome sequence of Corynebacterium casei LMG S-19264T (=DSM 44701T), isolated from a smear-ripened cheese.</title>
        <authorList>
            <consortium name="US DOE Joint Genome Institute (JGI-PGF)"/>
            <person name="Walter F."/>
            <person name="Albersmeier A."/>
            <person name="Kalinowski J."/>
            <person name="Ruckert C."/>
        </authorList>
    </citation>
    <scope>NUCLEOTIDE SEQUENCE</scope>
    <source>
        <strain evidence="6">CGMCC 1.15330</strain>
    </source>
</reference>
<evidence type="ECO:0000256" key="4">
    <source>
        <dbReference type="RuleBase" id="RU361117"/>
    </source>
</evidence>
<dbReference type="InterPro" id="IPR006379">
    <property type="entry name" value="HAD-SF_hydro_IIB"/>
</dbReference>
<evidence type="ECO:0000313" key="7">
    <source>
        <dbReference type="Proteomes" id="UP000623067"/>
    </source>
</evidence>
<protein>
    <recommendedName>
        <fullName evidence="4">Trehalose 6-phosphate phosphatase</fullName>
        <ecNumber evidence="4">3.1.3.12</ecNumber>
    </recommendedName>
</protein>
<dbReference type="PANTHER" id="PTHR43768">
    <property type="entry name" value="TREHALOSE 6-PHOSPHATE PHOSPHATASE"/>
    <property type="match status" value="1"/>
</dbReference>
<comment type="cofactor">
    <cofactor evidence="4">
        <name>Mg(2+)</name>
        <dbReference type="ChEBI" id="CHEBI:18420"/>
    </cofactor>
</comment>
<dbReference type="GO" id="GO:0046872">
    <property type="term" value="F:metal ion binding"/>
    <property type="evidence" value="ECO:0007669"/>
    <property type="project" value="UniProtKB-KW"/>
</dbReference>
<evidence type="ECO:0000256" key="1">
    <source>
        <dbReference type="ARBA" id="ARBA00005199"/>
    </source>
</evidence>
<name>A0A916T9M8_9SPHN</name>
<keyword evidence="4" id="KW-0479">Metal-binding</keyword>
<proteinExistence type="inferred from homology"/>
<dbReference type="PANTHER" id="PTHR43768:SF3">
    <property type="entry name" value="TREHALOSE 6-PHOSPHATE PHOSPHATASE"/>
    <property type="match status" value="1"/>
</dbReference>
<comment type="similarity">
    <text evidence="2 4">Belongs to the trehalose phosphatase family.</text>
</comment>
<dbReference type="InterPro" id="IPR036412">
    <property type="entry name" value="HAD-like_sf"/>
</dbReference>
<keyword evidence="4" id="KW-0460">Magnesium</keyword>
<comment type="pathway">
    <text evidence="1 4">Glycan biosynthesis; trehalose biosynthesis.</text>
</comment>
<evidence type="ECO:0000313" key="6">
    <source>
        <dbReference type="EMBL" id="GGB37079.1"/>
    </source>
</evidence>
<reference evidence="6" key="2">
    <citation type="submission" date="2020-09" db="EMBL/GenBank/DDBJ databases">
        <authorList>
            <person name="Sun Q."/>
            <person name="Zhou Y."/>
        </authorList>
    </citation>
    <scope>NUCLEOTIDE SEQUENCE</scope>
    <source>
        <strain evidence="6">CGMCC 1.15330</strain>
    </source>
</reference>
<gene>
    <name evidence="6" type="primary">otsB</name>
    <name evidence="6" type="ORF">GCM10011380_28100</name>
</gene>
<dbReference type="GO" id="GO:0005992">
    <property type="term" value="P:trehalose biosynthetic process"/>
    <property type="evidence" value="ECO:0007669"/>
    <property type="project" value="InterPro"/>
</dbReference>
<dbReference type="Gene3D" id="3.30.70.1020">
    <property type="entry name" value="Trehalose-6-phosphate phosphatase related protein, domain 2"/>
    <property type="match status" value="1"/>
</dbReference>
<dbReference type="InterPro" id="IPR023214">
    <property type="entry name" value="HAD_sf"/>
</dbReference>
<comment type="function">
    <text evidence="4">Removes the phosphate from trehalose 6-phosphate to produce free trehalose.</text>
</comment>
<dbReference type="AlphaFoldDB" id="A0A916T9M8"/>
<dbReference type="NCBIfam" id="TIGR00685">
    <property type="entry name" value="T6PP"/>
    <property type="match status" value="1"/>
</dbReference>
<dbReference type="Pfam" id="PF02358">
    <property type="entry name" value="Trehalose_PPase"/>
    <property type="match status" value="1"/>
</dbReference>
<dbReference type="GO" id="GO:0004805">
    <property type="term" value="F:trehalose-phosphatase activity"/>
    <property type="evidence" value="ECO:0007669"/>
    <property type="project" value="UniProtKB-EC"/>
</dbReference>
<dbReference type="Proteomes" id="UP000623067">
    <property type="component" value="Unassembled WGS sequence"/>
</dbReference>
<dbReference type="RefSeq" id="WP_188659368.1">
    <property type="nucleotide sequence ID" value="NZ_BMIH01000003.1"/>
</dbReference>
<evidence type="ECO:0000256" key="2">
    <source>
        <dbReference type="ARBA" id="ARBA00008770"/>
    </source>
</evidence>
<dbReference type="NCBIfam" id="TIGR01484">
    <property type="entry name" value="HAD-SF-IIB"/>
    <property type="match status" value="1"/>
</dbReference>